<dbReference type="Proteomes" id="UP001066276">
    <property type="component" value="Chromosome 8"/>
</dbReference>
<evidence type="ECO:0000256" key="1">
    <source>
        <dbReference type="SAM" id="MobiDB-lite"/>
    </source>
</evidence>
<feature type="region of interest" description="Disordered" evidence="1">
    <location>
        <begin position="52"/>
        <end position="71"/>
    </location>
</feature>
<dbReference type="AlphaFoldDB" id="A0AAV7NDB5"/>
<comment type="caution">
    <text evidence="2">The sequence shown here is derived from an EMBL/GenBank/DDBJ whole genome shotgun (WGS) entry which is preliminary data.</text>
</comment>
<feature type="region of interest" description="Disordered" evidence="1">
    <location>
        <begin position="120"/>
        <end position="153"/>
    </location>
</feature>
<sequence length="153" mass="16636">MQASTTIDWTRGVSRSPIRASVRGDVQRGTRRPGALPTPSWFDAVCARATVPRRQQGRPRASGAGIHRSPTFLGDVRREGRLLLPSRGAGVWRCPSRGEGAGRSPYLLFVLRARATAAIPSDGGCSDLGTPGPQRRPRPPRRRSPGAFIYVRQ</sequence>
<dbReference type="EMBL" id="JANPWB010000012">
    <property type="protein sequence ID" value="KAJ1113444.1"/>
    <property type="molecule type" value="Genomic_DNA"/>
</dbReference>
<accession>A0AAV7NDB5</accession>
<evidence type="ECO:0000313" key="3">
    <source>
        <dbReference type="Proteomes" id="UP001066276"/>
    </source>
</evidence>
<reference evidence="2" key="1">
    <citation type="journal article" date="2022" name="bioRxiv">
        <title>Sequencing and chromosome-scale assembly of the giantPleurodeles waltlgenome.</title>
        <authorList>
            <person name="Brown T."/>
            <person name="Elewa A."/>
            <person name="Iarovenko S."/>
            <person name="Subramanian E."/>
            <person name="Araus A.J."/>
            <person name="Petzold A."/>
            <person name="Susuki M."/>
            <person name="Suzuki K.-i.T."/>
            <person name="Hayashi T."/>
            <person name="Toyoda A."/>
            <person name="Oliveira C."/>
            <person name="Osipova E."/>
            <person name="Leigh N.D."/>
            <person name="Simon A."/>
            <person name="Yun M.H."/>
        </authorList>
    </citation>
    <scope>NUCLEOTIDE SEQUENCE</scope>
    <source>
        <strain evidence="2">20211129_DDA</strain>
        <tissue evidence="2">Liver</tissue>
    </source>
</reference>
<feature type="compositionally biased region" description="Basic residues" evidence="1">
    <location>
        <begin position="135"/>
        <end position="144"/>
    </location>
</feature>
<keyword evidence="3" id="KW-1185">Reference proteome</keyword>
<evidence type="ECO:0000313" key="2">
    <source>
        <dbReference type="EMBL" id="KAJ1113444.1"/>
    </source>
</evidence>
<proteinExistence type="predicted"/>
<organism evidence="2 3">
    <name type="scientific">Pleurodeles waltl</name>
    <name type="common">Iberian ribbed newt</name>
    <dbReference type="NCBI Taxonomy" id="8319"/>
    <lineage>
        <taxon>Eukaryota</taxon>
        <taxon>Metazoa</taxon>
        <taxon>Chordata</taxon>
        <taxon>Craniata</taxon>
        <taxon>Vertebrata</taxon>
        <taxon>Euteleostomi</taxon>
        <taxon>Amphibia</taxon>
        <taxon>Batrachia</taxon>
        <taxon>Caudata</taxon>
        <taxon>Salamandroidea</taxon>
        <taxon>Salamandridae</taxon>
        <taxon>Pleurodelinae</taxon>
        <taxon>Pleurodeles</taxon>
    </lineage>
</organism>
<gene>
    <name evidence="2" type="ORF">NDU88_001689</name>
</gene>
<protein>
    <submittedName>
        <fullName evidence="2">Uncharacterized protein</fullName>
    </submittedName>
</protein>
<name>A0AAV7NDB5_PLEWA</name>